<sequence>MFYNPELLTKPKSRLGIVWLAATIGNRSSFKKLSKADVGSVNLIKICQQLAQPDEAMALRLSSQLLYGTVKIYEQQLDSLQRAAEAMQMALKRSFLQSTTGATNAEVSGLKVADPNDLTLSKRSTAAAITLKPNEYCYVGEFFFDYAQELGRVLGKDPDQIYKEQGFGSSASDSQRSASEQPRRHRAASEQAREASYTNNARKPWQLPDAGLGAALSASLGGSQSDQGLGFDGGADIDLGLFDGLDGVGFPSPPPLQPTGPAGAQHALADDVEMAQLEVGVFGIDKNRGGILAEPGIGLAGQEARKRRGSKSGSDISIGIGRDAVPRAGSNGLLDGPGADEMIFDFGPQDLGLDFEAALPGTPAYSDGQISNANRSHSKRARSDDLADLVAGNENAVSGLALRGAIPSPAPPARKRTRVYTRKRMTTDKRTQLTQDEMRASRQDYVKRQAEIRNKQAALKRQKAVDHWVADMMGVKMFGDHGDPWTDVVAEVLIQKDDEWTSFKTTAQNDFAQQGGTVFVQDAVESLASAVIAAVSSSPALSILRGDPGIKGMSDKAKGKQRAISPRSPAAMRSLGFDGFGRAIPMQRREGSVSIGDGRQGSVGPSFSFGPGAGDALDFGGFDAGSMPDLGLRSRQGSMGPQPIFNASRQGSVARNFAENDMDSLSSVGVPRQLVMPPSPLATLVPWSQPIGAFLACSSWL</sequence>
<dbReference type="InterPro" id="IPR006910">
    <property type="entry name" value="Rad21_Rec8_N"/>
</dbReference>
<gene>
    <name evidence="5" type="primary">rec8</name>
    <name evidence="5" type="ORF">OC842_001841</name>
</gene>
<evidence type="ECO:0000313" key="6">
    <source>
        <dbReference type="Proteomes" id="UP001176521"/>
    </source>
</evidence>
<dbReference type="EMBL" id="JAPDMQ010000070">
    <property type="protein sequence ID" value="KAK0536828.1"/>
    <property type="molecule type" value="Genomic_DNA"/>
</dbReference>
<dbReference type="PANTHER" id="PTHR12585:SF69">
    <property type="entry name" value="FI11703P"/>
    <property type="match status" value="1"/>
</dbReference>
<feature type="region of interest" description="Disordered" evidence="3">
    <location>
        <begin position="303"/>
        <end position="322"/>
    </location>
</feature>
<dbReference type="GO" id="GO:1990414">
    <property type="term" value="P:replication-born double-strand break repair via sister chromatid exchange"/>
    <property type="evidence" value="ECO:0007669"/>
    <property type="project" value="TreeGrafter"/>
</dbReference>
<feature type="region of interest" description="Disordered" evidence="3">
    <location>
        <begin position="161"/>
        <end position="205"/>
    </location>
</feature>
<organism evidence="5 6">
    <name type="scientific">Tilletia horrida</name>
    <dbReference type="NCBI Taxonomy" id="155126"/>
    <lineage>
        <taxon>Eukaryota</taxon>
        <taxon>Fungi</taxon>
        <taxon>Dikarya</taxon>
        <taxon>Basidiomycota</taxon>
        <taxon>Ustilaginomycotina</taxon>
        <taxon>Exobasidiomycetes</taxon>
        <taxon>Tilletiales</taxon>
        <taxon>Tilletiaceae</taxon>
        <taxon>Tilletia</taxon>
    </lineage>
</organism>
<keyword evidence="2" id="KW-0539">Nucleus</keyword>
<feature type="region of interest" description="Disordered" evidence="3">
    <location>
        <begin position="246"/>
        <end position="266"/>
    </location>
</feature>
<evidence type="ECO:0000313" key="5">
    <source>
        <dbReference type="EMBL" id="KAK0536828.1"/>
    </source>
</evidence>
<dbReference type="GO" id="GO:0005634">
    <property type="term" value="C:nucleus"/>
    <property type="evidence" value="ECO:0007669"/>
    <property type="project" value="UniProtKB-SubCell"/>
</dbReference>
<feature type="domain" description="Rad21/Rec8-like protein N-terminal" evidence="4">
    <location>
        <begin position="1"/>
        <end position="99"/>
    </location>
</feature>
<dbReference type="GO" id="GO:0003682">
    <property type="term" value="F:chromatin binding"/>
    <property type="evidence" value="ECO:0007669"/>
    <property type="project" value="TreeGrafter"/>
</dbReference>
<dbReference type="GO" id="GO:0008278">
    <property type="term" value="C:cohesin complex"/>
    <property type="evidence" value="ECO:0007669"/>
    <property type="project" value="InterPro"/>
</dbReference>
<feature type="compositionally biased region" description="Low complexity" evidence="3">
    <location>
        <begin position="169"/>
        <end position="179"/>
    </location>
</feature>
<dbReference type="AlphaFoldDB" id="A0AAN6JSS1"/>
<evidence type="ECO:0000256" key="1">
    <source>
        <dbReference type="ARBA" id="ARBA00004123"/>
    </source>
</evidence>
<comment type="subcellular location">
    <subcellularLocation>
        <location evidence="1">Nucleus</location>
    </subcellularLocation>
</comment>
<evidence type="ECO:0000256" key="3">
    <source>
        <dbReference type="SAM" id="MobiDB-lite"/>
    </source>
</evidence>
<dbReference type="InterPro" id="IPR039781">
    <property type="entry name" value="Rad21/Rec8-like"/>
</dbReference>
<protein>
    <submittedName>
        <fullName evidence="5">R8 protein</fullName>
    </submittedName>
</protein>
<reference evidence="5" key="1">
    <citation type="journal article" date="2023" name="PhytoFront">
        <title>Draft Genome Resources of Seven Strains of Tilletia horrida, Causal Agent of Kernel Smut of Rice.</title>
        <authorList>
            <person name="Khanal S."/>
            <person name="Antony Babu S."/>
            <person name="Zhou X.G."/>
        </authorList>
    </citation>
    <scope>NUCLEOTIDE SEQUENCE</scope>
    <source>
        <strain evidence="5">TX3</strain>
    </source>
</reference>
<feature type="compositionally biased region" description="Low complexity" evidence="3">
    <location>
        <begin position="311"/>
        <end position="322"/>
    </location>
</feature>
<dbReference type="GO" id="GO:0007062">
    <property type="term" value="P:sister chromatid cohesion"/>
    <property type="evidence" value="ECO:0007669"/>
    <property type="project" value="InterPro"/>
</dbReference>
<keyword evidence="6" id="KW-1185">Reference proteome</keyword>
<dbReference type="PANTHER" id="PTHR12585">
    <property type="entry name" value="SCC1 / RAD21 FAMILY MEMBER"/>
    <property type="match status" value="1"/>
</dbReference>
<evidence type="ECO:0000259" key="4">
    <source>
        <dbReference type="Pfam" id="PF04825"/>
    </source>
</evidence>
<dbReference type="Proteomes" id="UP001176521">
    <property type="component" value="Unassembled WGS sequence"/>
</dbReference>
<comment type="caution">
    <text evidence="5">The sequence shown here is derived from an EMBL/GenBank/DDBJ whole genome shotgun (WGS) entry which is preliminary data.</text>
</comment>
<evidence type="ECO:0000256" key="2">
    <source>
        <dbReference type="ARBA" id="ARBA00023242"/>
    </source>
</evidence>
<accession>A0AAN6JSS1</accession>
<name>A0AAN6JSS1_9BASI</name>
<dbReference type="Pfam" id="PF04825">
    <property type="entry name" value="Rad21_Rec8_N"/>
    <property type="match status" value="1"/>
</dbReference>
<proteinExistence type="predicted"/>